<reference evidence="2 3" key="1">
    <citation type="submission" date="2024-09" db="EMBL/GenBank/DDBJ databases">
        <title>Rethinking Asexuality: The Enigmatic Case of Functional Sexual Genes in Lepraria (Stereocaulaceae).</title>
        <authorList>
            <person name="Doellman M."/>
            <person name="Sun Y."/>
            <person name="Barcenas-Pena A."/>
            <person name="Lumbsch H.T."/>
            <person name="Grewe F."/>
        </authorList>
    </citation>
    <scope>NUCLEOTIDE SEQUENCE [LARGE SCALE GENOMIC DNA]</scope>
    <source>
        <strain evidence="2 3">Grewe 0041</strain>
    </source>
</reference>
<protein>
    <submittedName>
        <fullName evidence="2">Uncharacterized protein</fullName>
    </submittedName>
</protein>
<evidence type="ECO:0000313" key="2">
    <source>
        <dbReference type="EMBL" id="KAL2058204.1"/>
    </source>
</evidence>
<feature type="compositionally biased region" description="Polar residues" evidence="1">
    <location>
        <begin position="69"/>
        <end position="100"/>
    </location>
</feature>
<evidence type="ECO:0000256" key="1">
    <source>
        <dbReference type="SAM" id="MobiDB-lite"/>
    </source>
</evidence>
<dbReference type="Proteomes" id="UP001590951">
    <property type="component" value="Unassembled WGS sequence"/>
</dbReference>
<comment type="caution">
    <text evidence="2">The sequence shown here is derived from an EMBL/GenBank/DDBJ whole genome shotgun (WGS) entry which is preliminary data.</text>
</comment>
<dbReference type="EMBL" id="JBHFEH010000003">
    <property type="protein sequence ID" value="KAL2058204.1"/>
    <property type="molecule type" value="Genomic_DNA"/>
</dbReference>
<proteinExistence type="predicted"/>
<keyword evidence="3" id="KW-1185">Reference proteome</keyword>
<feature type="region of interest" description="Disordered" evidence="1">
    <location>
        <begin position="62"/>
        <end position="100"/>
    </location>
</feature>
<evidence type="ECO:0000313" key="3">
    <source>
        <dbReference type="Proteomes" id="UP001590951"/>
    </source>
</evidence>
<name>A0ABR4BN62_9LECA</name>
<organism evidence="2 3">
    <name type="scientific">Lepraria finkii</name>
    <dbReference type="NCBI Taxonomy" id="1340010"/>
    <lineage>
        <taxon>Eukaryota</taxon>
        <taxon>Fungi</taxon>
        <taxon>Dikarya</taxon>
        <taxon>Ascomycota</taxon>
        <taxon>Pezizomycotina</taxon>
        <taxon>Lecanoromycetes</taxon>
        <taxon>OSLEUM clade</taxon>
        <taxon>Lecanoromycetidae</taxon>
        <taxon>Lecanorales</taxon>
        <taxon>Lecanorineae</taxon>
        <taxon>Stereocaulaceae</taxon>
        <taxon>Lepraria</taxon>
    </lineage>
</organism>
<gene>
    <name evidence="2" type="ORF">ABVK25_001822</name>
</gene>
<accession>A0ABR4BN62</accession>
<sequence>MLAAHSLQPNNAAVMDPFLDQYLDGYGPELMSLDQIPISYEALSKPYIAVEKFTPLAAEDLDRDLTQEGLPTTDDQSSVHQHQSTTNDSSTTNEQHLQNEPQINQDAVLDADRNLFKRQINYQLSRGLPFLLGFELEMTKTAANEYVEGFDLGD</sequence>